<dbReference type="InterPro" id="IPR013424">
    <property type="entry name" value="Ice-binding_C"/>
</dbReference>
<reference evidence="3 4" key="1">
    <citation type="submission" date="2020-08" db="EMBL/GenBank/DDBJ databases">
        <title>Genomic Encyclopedia of Type Strains, Phase IV (KMG-IV): sequencing the most valuable type-strain genomes for metagenomic binning, comparative biology and taxonomic classification.</title>
        <authorList>
            <person name="Goeker M."/>
        </authorList>
    </citation>
    <scope>NUCLEOTIDE SEQUENCE [LARGE SCALE GENOMIC DNA]</scope>
    <source>
        <strain evidence="3 4">DSM 15867</strain>
    </source>
</reference>
<organism evidence="3 4">
    <name type="scientific">Sphingomonas abaci</name>
    <dbReference type="NCBI Taxonomy" id="237611"/>
    <lineage>
        <taxon>Bacteria</taxon>
        <taxon>Pseudomonadati</taxon>
        <taxon>Pseudomonadota</taxon>
        <taxon>Alphaproteobacteria</taxon>
        <taxon>Sphingomonadales</taxon>
        <taxon>Sphingomonadaceae</taxon>
        <taxon>Sphingomonas</taxon>
    </lineage>
</organism>
<evidence type="ECO:0000256" key="1">
    <source>
        <dbReference type="SAM" id="SignalP"/>
    </source>
</evidence>
<feature type="domain" description="Ice-binding protein C-terminal" evidence="2">
    <location>
        <begin position="172"/>
        <end position="195"/>
    </location>
</feature>
<protein>
    <recommendedName>
        <fullName evidence="2">Ice-binding protein C-terminal domain-containing protein</fullName>
    </recommendedName>
</protein>
<sequence length="200" mass="21201">MRHVTSGLLLATAGLALAAPASAATVVYQGTCQQLCQLQQVNGTVNSVSYFYEFTGSQRFAPVGLASDGPTVYSASGTLRVSGAKPVDYSYLVNGYDTGVGIAFYYDFPINQTLTGDLSYYQGTGTFEIGATSFPTLTYVSGRGVNLSQQLGGSPGDSPYRIVIDYDVAPFVPEPSTWALMLAGFGMVGFAMRRRKVAFA</sequence>
<name>A0A7W7AMQ3_9SPHN</name>
<evidence type="ECO:0000259" key="2">
    <source>
        <dbReference type="Pfam" id="PF07589"/>
    </source>
</evidence>
<keyword evidence="1" id="KW-0732">Signal</keyword>
<evidence type="ECO:0000313" key="3">
    <source>
        <dbReference type="EMBL" id="MBB4619913.1"/>
    </source>
</evidence>
<dbReference type="EMBL" id="JACHNY010000019">
    <property type="protein sequence ID" value="MBB4619913.1"/>
    <property type="molecule type" value="Genomic_DNA"/>
</dbReference>
<accession>A0A7W7AMQ3</accession>
<dbReference type="NCBIfam" id="TIGR02595">
    <property type="entry name" value="PEP_CTERM"/>
    <property type="match status" value="1"/>
</dbReference>
<keyword evidence="4" id="KW-1185">Reference proteome</keyword>
<proteinExistence type="predicted"/>
<dbReference type="Pfam" id="PF07589">
    <property type="entry name" value="PEP-CTERM"/>
    <property type="match status" value="1"/>
</dbReference>
<feature type="signal peptide" evidence="1">
    <location>
        <begin position="1"/>
        <end position="23"/>
    </location>
</feature>
<dbReference type="NCBIfam" id="NF035944">
    <property type="entry name" value="PEPxxWA-CTERM"/>
    <property type="match status" value="1"/>
</dbReference>
<evidence type="ECO:0000313" key="4">
    <source>
        <dbReference type="Proteomes" id="UP000574769"/>
    </source>
</evidence>
<dbReference type="AlphaFoldDB" id="A0A7W7AMQ3"/>
<dbReference type="RefSeq" id="WP_184117034.1">
    <property type="nucleotide sequence ID" value="NZ_JACHNY010000019.1"/>
</dbReference>
<gene>
    <name evidence="3" type="ORF">GGQ96_004073</name>
</gene>
<dbReference type="Proteomes" id="UP000574769">
    <property type="component" value="Unassembled WGS sequence"/>
</dbReference>
<feature type="chain" id="PRO_5031506896" description="Ice-binding protein C-terminal domain-containing protein" evidence="1">
    <location>
        <begin position="24"/>
        <end position="200"/>
    </location>
</feature>
<comment type="caution">
    <text evidence="3">The sequence shown here is derived from an EMBL/GenBank/DDBJ whole genome shotgun (WGS) entry which is preliminary data.</text>
</comment>